<reference evidence="4" key="2">
    <citation type="submission" date="2019-06" db="EMBL/GenBank/DDBJ databases">
        <title>Co-occurence of chitin degradation, pigmentation and bioactivity in marine Pseudoalteromonas.</title>
        <authorList>
            <person name="Sonnenschein E.C."/>
            <person name="Bech P.K."/>
        </authorList>
    </citation>
    <scope>NUCLEOTIDE SEQUENCE [LARGE SCALE GENOMIC DNA]</scope>
    <source>
        <strain evidence="4">S2599</strain>
    </source>
</reference>
<dbReference type="Proteomes" id="UP000306719">
    <property type="component" value="Unassembled WGS sequence"/>
</dbReference>
<evidence type="ECO:0000313" key="4">
    <source>
        <dbReference type="Proteomes" id="UP000306719"/>
    </source>
</evidence>
<sequence>MTMLKALLITPVLAASFGALAATIQVQAVSQHLHILTAQDYGTNIGVFKSPDGVVLIDPMPGKTNLAQLSKTVSEIHHKPVTHILNTHNHEDHSGGNAYFMERGAQLVEGDVKLAGFSRVMVKSHTSVDNIFYHKPSNTIFVGDVFDTSWHPTFYAGGVEGFKDAIEIILQIGDEQSVIIPGHGAVSNKASLREFRANTLLWVDTVRAFRKKSYSVEKIMAENESKKIVARFNVQGKVPFLPDTAYKRFVERTIQVIEQEENKGGE</sequence>
<feature type="chain" id="PRO_5024317666" evidence="1">
    <location>
        <begin position="22"/>
        <end position="266"/>
    </location>
</feature>
<dbReference type="GO" id="GO:0016787">
    <property type="term" value="F:hydrolase activity"/>
    <property type="evidence" value="ECO:0007669"/>
    <property type="project" value="UniProtKB-KW"/>
</dbReference>
<dbReference type="AlphaFoldDB" id="A0A5S3X646"/>
<dbReference type="PANTHER" id="PTHR42951">
    <property type="entry name" value="METALLO-BETA-LACTAMASE DOMAIN-CONTAINING"/>
    <property type="match status" value="1"/>
</dbReference>
<dbReference type="Pfam" id="PF00753">
    <property type="entry name" value="Lactamase_B"/>
    <property type="match status" value="1"/>
</dbReference>
<dbReference type="SUPFAM" id="SSF56281">
    <property type="entry name" value="Metallo-hydrolase/oxidoreductase"/>
    <property type="match status" value="1"/>
</dbReference>
<evidence type="ECO:0000259" key="2">
    <source>
        <dbReference type="SMART" id="SM00849"/>
    </source>
</evidence>
<dbReference type="PANTHER" id="PTHR42951:SF22">
    <property type="entry name" value="METALLO BETA-LACTAMASE SUPERFAMILY LIPOPROTEIN"/>
    <property type="match status" value="1"/>
</dbReference>
<keyword evidence="1" id="KW-0732">Signal</keyword>
<proteinExistence type="predicted"/>
<name>A0A5S3X646_9GAMM</name>
<accession>A0A5S3X646</accession>
<dbReference type="InterPro" id="IPR001279">
    <property type="entry name" value="Metallo-B-lactamas"/>
</dbReference>
<dbReference type="SMART" id="SM00849">
    <property type="entry name" value="Lactamase_B"/>
    <property type="match status" value="1"/>
</dbReference>
<keyword evidence="3" id="KW-0378">Hydrolase</keyword>
<dbReference type="EMBL" id="PNCJ01000006">
    <property type="protein sequence ID" value="TMP39105.1"/>
    <property type="molecule type" value="Genomic_DNA"/>
</dbReference>
<organism evidence="3 4">
    <name type="scientific">Pseudoalteromonas rubra</name>
    <dbReference type="NCBI Taxonomy" id="43658"/>
    <lineage>
        <taxon>Bacteria</taxon>
        <taxon>Pseudomonadati</taxon>
        <taxon>Pseudomonadota</taxon>
        <taxon>Gammaproteobacteria</taxon>
        <taxon>Alteromonadales</taxon>
        <taxon>Pseudoalteromonadaceae</taxon>
        <taxon>Pseudoalteromonas</taxon>
    </lineage>
</organism>
<dbReference type="InterPro" id="IPR050855">
    <property type="entry name" value="NDM-1-like"/>
</dbReference>
<gene>
    <name evidence="3" type="ORF">CWB98_03970</name>
</gene>
<evidence type="ECO:0000313" key="3">
    <source>
        <dbReference type="EMBL" id="TMP39105.1"/>
    </source>
</evidence>
<reference evidence="3 4" key="1">
    <citation type="submission" date="2018-01" db="EMBL/GenBank/DDBJ databases">
        <authorList>
            <person name="Paulsen S."/>
            <person name="Gram L.K."/>
        </authorList>
    </citation>
    <scope>NUCLEOTIDE SEQUENCE [LARGE SCALE GENOMIC DNA]</scope>
    <source>
        <strain evidence="3 4">S2599</strain>
    </source>
</reference>
<comment type="caution">
    <text evidence="3">The sequence shown here is derived from an EMBL/GenBank/DDBJ whole genome shotgun (WGS) entry which is preliminary data.</text>
</comment>
<evidence type="ECO:0000256" key="1">
    <source>
        <dbReference type="SAM" id="SignalP"/>
    </source>
</evidence>
<dbReference type="OrthoDB" id="9769598at2"/>
<dbReference type="Gene3D" id="3.60.15.10">
    <property type="entry name" value="Ribonuclease Z/Hydroxyacylglutathione hydrolase-like"/>
    <property type="match status" value="2"/>
</dbReference>
<feature type="signal peptide" evidence="1">
    <location>
        <begin position="1"/>
        <end position="21"/>
    </location>
</feature>
<dbReference type="InterPro" id="IPR036866">
    <property type="entry name" value="RibonucZ/Hydroxyglut_hydro"/>
</dbReference>
<protein>
    <submittedName>
        <fullName evidence="3">MBL fold metallo-hydrolase</fullName>
    </submittedName>
</protein>
<feature type="domain" description="Metallo-beta-lactamase" evidence="2">
    <location>
        <begin position="42"/>
        <end position="183"/>
    </location>
</feature>